<proteinExistence type="predicted"/>
<name>A0ABT0CEL5_THEVL</name>
<dbReference type="RefSeq" id="WP_244352541.1">
    <property type="nucleotide sequence ID" value="NZ_JAFIRA010000051.1"/>
</dbReference>
<comment type="caution">
    <text evidence="1">The sequence shown here is derived from an EMBL/GenBank/DDBJ whole genome shotgun (WGS) entry which is preliminary data.</text>
</comment>
<sequence length="74" mass="8769">MLLTHYYIRLEEALRHSWPRSEREAVEGAADQNLTDPEQETLALAHRIELEQARLAQEYSLHQLEYSMRRSGFL</sequence>
<accession>A0ABT0CEL5</accession>
<evidence type="ECO:0000313" key="2">
    <source>
        <dbReference type="Proteomes" id="UP000830835"/>
    </source>
</evidence>
<organism evidence="1 2">
    <name type="scientific">Thermostichus vulcanus str. 'Rupite'</name>
    <dbReference type="NCBI Taxonomy" id="2813851"/>
    <lineage>
        <taxon>Bacteria</taxon>
        <taxon>Bacillati</taxon>
        <taxon>Cyanobacteriota</taxon>
        <taxon>Cyanophyceae</taxon>
        <taxon>Thermostichales</taxon>
        <taxon>Thermostichaceae</taxon>
        <taxon>Thermostichus</taxon>
    </lineage>
</organism>
<reference evidence="1" key="1">
    <citation type="submission" date="2021-02" db="EMBL/GenBank/DDBJ databases">
        <title>The CRISPR/cas machinery reduction and long-range gene transfer in the hot spring cyanobacterium Synechococcus.</title>
        <authorList>
            <person name="Dvorak P."/>
            <person name="Jahodarova E."/>
            <person name="Hasler P."/>
            <person name="Poulickova A."/>
        </authorList>
    </citation>
    <scope>NUCLEOTIDE SEQUENCE</scope>
    <source>
        <strain evidence="1">Rupite</strain>
    </source>
</reference>
<dbReference type="EMBL" id="JAFIRA010000051">
    <property type="protein sequence ID" value="MCJ2544213.1"/>
    <property type="molecule type" value="Genomic_DNA"/>
</dbReference>
<gene>
    <name evidence="1" type="ORF">JX360_15095</name>
</gene>
<keyword evidence="2" id="KW-1185">Reference proteome</keyword>
<evidence type="ECO:0000313" key="1">
    <source>
        <dbReference type="EMBL" id="MCJ2544213.1"/>
    </source>
</evidence>
<dbReference type="Proteomes" id="UP000830835">
    <property type="component" value="Unassembled WGS sequence"/>
</dbReference>
<protein>
    <submittedName>
        <fullName evidence="1">Uncharacterized protein</fullName>
    </submittedName>
</protein>